<evidence type="ECO:0000313" key="5">
    <source>
        <dbReference type="Proteomes" id="UP000238314"/>
    </source>
</evidence>
<evidence type="ECO:0000313" key="2">
    <source>
        <dbReference type="EMBL" id="PQA98244.1"/>
    </source>
</evidence>
<dbReference type="Proteomes" id="UP000186246">
    <property type="component" value="Unassembled WGS sequence"/>
</dbReference>
<gene>
    <name evidence="2" type="ORF">B0A70_01295</name>
    <name evidence="3" type="ORF">SAMN05421796_1233</name>
</gene>
<name>A0A1N7PL33_9FLAO</name>
<keyword evidence="5" id="KW-1185">Reference proteome</keyword>
<feature type="transmembrane region" description="Helical" evidence="1">
    <location>
        <begin position="21"/>
        <end position="42"/>
    </location>
</feature>
<dbReference type="EMBL" id="MUGO01000001">
    <property type="protein sequence ID" value="PQA98244.1"/>
    <property type="molecule type" value="Genomic_DNA"/>
</dbReference>
<keyword evidence="1" id="KW-1133">Transmembrane helix</keyword>
<proteinExistence type="predicted"/>
<dbReference type="AlphaFoldDB" id="A0A1N7PL33"/>
<evidence type="ECO:0000313" key="4">
    <source>
        <dbReference type="Proteomes" id="UP000186246"/>
    </source>
</evidence>
<evidence type="ECO:0000256" key="1">
    <source>
        <dbReference type="SAM" id="Phobius"/>
    </source>
</evidence>
<organism evidence="3 4">
    <name type="scientific">Chryseobacterium piscicola</name>
    <dbReference type="NCBI Taxonomy" id="551459"/>
    <lineage>
        <taxon>Bacteria</taxon>
        <taxon>Pseudomonadati</taxon>
        <taxon>Bacteroidota</taxon>
        <taxon>Flavobacteriia</taxon>
        <taxon>Flavobacteriales</taxon>
        <taxon>Weeksellaceae</taxon>
        <taxon>Chryseobacterium group</taxon>
        <taxon>Chryseobacterium</taxon>
    </lineage>
</organism>
<dbReference type="EMBL" id="FTOJ01000023">
    <property type="protein sequence ID" value="SIT11079.1"/>
    <property type="molecule type" value="Genomic_DNA"/>
</dbReference>
<keyword evidence="1" id="KW-0472">Membrane</keyword>
<reference evidence="4" key="2">
    <citation type="submission" date="2017-01" db="EMBL/GenBank/DDBJ databases">
        <authorList>
            <person name="Varghese N."/>
            <person name="Submissions S."/>
        </authorList>
    </citation>
    <scope>NUCLEOTIDE SEQUENCE [LARGE SCALE GENOMIC DNA]</scope>
    <source>
        <strain evidence="4">DSM 21068</strain>
    </source>
</reference>
<keyword evidence="1" id="KW-0812">Transmembrane</keyword>
<dbReference type="Proteomes" id="UP000238314">
    <property type="component" value="Unassembled WGS sequence"/>
</dbReference>
<sequence>MKKELLFKSFETLQVKAHVKSRLFAVLIISFFLQIHLFGAAIKITPKEGSVGLINMMGSAEDLSDPADLVKTIVYDSTRQSANTFAIKARTQLQENPTKIIPSDKVSQESPNHLEEKDKTIFVTGGTTVIGLDKIYKVKIVLETRKPEPTEFSKTSFSEQTNKTLSEKKADKKLARIVKKIQEKTKYHFSVSSGGESGITGRLDKTKKAVVFTANVVQKHALASTYNQVILKIESQLQKQKFYTSLSYLQFGKFRSSSLRGPPYAA</sequence>
<reference evidence="3" key="3">
    <citation type="submission" date="2017-01" db="EMBL/GenBank/DDBJ databases">
        <authorList>
            <person name="Mah S.A."/>
            <person name="Swanson W.J."/>
            <person name="Moy G.W."/>
            <person name="Vacquier V.D."/>
        </authorList>
    </citation>
    <scope>NUCLEOTIDE SEQUENCE [LARGE SCALE GENOMIC DNA]</scope>
    <source>
        <strain evidence="3">DSM 21068</strain>
    </source>
</reference>
<dbReference type="OrthoDB" id="1275260at2"/>
<evidence type="ECO:0000313" key="3">
    <source>
        <dbReference type="EMBL" id="SIT11079.1"/>
    </source>
</evidence>
<reference evidence="2 5" key="1">
    <citation type="submission" date="2016-11" db="EMBL/GenBank/DDBJ databases">
        <title>Whole genomes of Flavobacteriaceae.</title>
        <authorList>
            <person name="Stine C."/>
            <person name="Li C."/>
            <person name="Tadesse D."/>
        </authorList>
    </citation>
    <scope>NUCLEOTIDE SEQUENCE [LARGE SCALE GENOMIC DNA]</scope>
    <source>
        <strain evidence="2 5">DSM 21068</strain>
    </source>
</reference>
<protein>
    <submittedName>
        <fullName evidence="3">Uncharacterized protein</fullName>
    </submittedName>
</protein>
<dbReference type="RefSeq" id="WP_076452931.1">
    <property type="nucleotide sequence ID" value="NZ_FTOJ01000023.1"/>
</dbReference>
<accession>A0A1N7PL33</accession>